<reference evidence="1 2" key="1">
    <citation type="journal article" date="2018" name="Sci. Rep.">
        <title>Genomic signatures of local adaptation to the degree of environmental predictability in rotifers.</title>
        <authorList>
            <person name="Franch-Gras L."/>
            <person name="Hahn C."/>
            <person name="Garcia-Roger E.M."/>
            <person name="Carmona M.J."/>
            <person name="Serra M."/>
            <person name="Gomez A."/>
        </authorList>
    </citation>
    <scope>NUCLEOTIDE SEQUENCE [LARGE SCALE GENOMIC DNA]</scope>
    <source>
        <strain evidence="1">HYR1</strain>
    </source>
</reference>
<evidence type="ECO:0000313" key="1">
    <source>
        <dbReference type="EMBL" id="RMZ97284.1"/>
    </source>
</evidence>
<accession>A0A3M7PF00</accession>
<sequence length="73" mass="8269">MLKNHHLFFIIIESDFTGTLIASNSLKAAPPPLNDVRIVLAEEKLKNFLSFICLCCNLQQFKSVKDIKFSSIN</sequence>
<comment type="caution">
    <text evidence="1">The sequence shown here is derived from an EMBL/GenBank/DDBJ whole genome shotgun (WGS) entry which is preliminary data.</text>
</comment>
<organism evidence="1 2">
    <name type="scientific">Brachionus plicatilis</name>
    <name type="common">Marine rotifer</name>
    <name type="synonym">Brachionus muelleri</name>
    <dbReference type="NCBI Taxonomy" id="10195"/>
    <lineage>
        <taxon>Eukaryota</taxon>
        <taxon>Metazoa</taxon>
        <taxon>Spiralia</taxon>
        <taxon>Gnathifera</taxon>
        <taxon>Rotifera</taxon>
        <taxon>Eurotatoria</taxon>
        <taxon>Monogononta</taxon>
        <taxon>Pseudotrocha</taxon>
        <taxon>Ploima</taxon>
        <taxon>Brachionidae</taxon>
        <taxon>Brachionus</taxon>
    </lineage>
</organism>
<keyword evidence="2" id="KW-1185">Reference proteome</keyword>
<evidence type="ECO:0000313" key="2">
    <source>
        <dbReference type="Proteomes" id="UP000276133"/>
    </source>
</evidence>
<gene>
    <name evidence="1" type="ORF">BpHYR1_034483</name>
</gene>
<name>A0A3M7PF00_BRAPC</name>
<dbReference type="Proteomes" id="UP000276133">
    <property type="component" value="Unassembled WGS sequence"/>
</dbReference>
<protein>
    <submittedName>
        <fullName evidence="1">Uncharacterized protein</fullName>
    </submittedName>
</protein>
<proteinExistence type="predicted"/>
<dbReference type="EMBL" id="REGN01011514">
    <property type="protein sequence ID" value="RMZ97284.1"/>
    <property type="molecule type" value="Genomic_DNA"/>
</dbReference>
<dbReference type="AlphaFoldDB" id="A0A3M7PF00"/>